<dbReference type="EMBL" id="CAKMRJ010003334">
    <property type="protein sequence ID" value="CAH1433889.1"/>
    <property type="molecule type" value="Genomic_DNA"/>
</dbReference>
<gene>
    <name evidence="1" type="ORF">LVIROSA_LOCUS20451</name>
</gene>
<sequence length="133" mass="15328">MFPSDCVHNLDTLGPLIGTYLLLFVSFSEWLTGEQVLGNTTQYHPKLLNSKKDMVLCQGIKHCSMQEDQKLIWLCRCTLNSVVNWYQEARKHNQTVIPVMVGSKFDFASRILIISEINFLWQHHHIVDDVPIG</sequence>
<name>A0AAU9N712_9ASTR</name>
<evidence type="ECO:0000313" key="2">
    <source>
        <dbReference type="Proteomes" id="UP001157418"/>
    </source>
</evidence>
<reference evidence="1 2" key="1">
    <citation type="submission" date="2022-01" db="EMBL/GenBank/DDBJ databases">
        <authorList>
            <person name="Xiong W."/>
            <person name="Schranz E."/>
        </authorList>
    </citation>
    <scope>NUCLEOTIDE SEQUENCE [LARGE SCALE GENOMIC DNA]</scope>
</reference>
<comment type="caution">
    <text evidence="1">The sequence shown here is derived from an EMBL/GenBank/DDBJ whole genome shotgun (WGS) entry which is preliminary data.</text>
</comment>
<evidence type="ECO:0000313" key="1">
    <source>
        <dbReference type="EMBL" id="CAH1433889.1"/>
    </source>
</evidence>
<protein>
    <submittedName>
        <fullName evidence="1">Uncharacterized protein</fullName>
    </submittedName>
</protein>
<dbReference type="Proteomes" id="UP001157418">
    <property type="component" value="Unassembled WGS sequence"/>
</dbReference>
<proteinExistence type="predicted"/>
<organism evidence="1 2">
    <name type="scientific">Lactuca virosa</name>
    <dbReference type="NCBI Taxonomy" id="75947"/>
    <lineage>
        <taxon>Eukaryota</taxon>
        <taxon>Viridiplantae</taxon>
        <taxon>Streptophyta</taxon>
        <taxon>Embryophyta</taxon>
        <taxon>Tracheophyta</taxon>
        <taxon>Spermatophyta</taxon>
        <taxon>Magnoliopsida</taxon>
        <taxon>eudicotyledons</taxon>
        <taxon>Gunneridae</taxon>
        <taxon>Pentapetalae</taxon>
        <taxon>asterids</taxon>
        <taxon>campanulids</taxon>
        <taxon>Asterales</taxon>
        <taxon>Asteraceae</taxon>
        <taxon>Cichorioideae</taxon>
        <taxon>Cichorieae</taxon>
        <taxon>Lactucinae</taxon>
        <taxon>Lactuca</taxon>
    </lineage>
</organism>
<accession>A0AAU9N712</accession>
<keyword evidence="2" id="KW-1185">Reference proteome</keyword>
<dbReference type="AlphaFoldDB" id="A0AAU9N712"/>